<reference evidence="1 2" key="1">
    <citation type="submission" date="2015-01" db="EMBL/GenBank/DDBJ databases">
        <title>Evolution of Trichinella species and genotypes.</title>
        <authorList>
            <person name="Korhonen P.K."/>
            <person name="Edoardo P."/>
            <person name="Giuseppe L.R."/>
            <person name="Gasser R.B."/>
        </authorList>
    </citation>
    <scope>NUCLEOTIDE SEQUENCE [LARGE SCALE GENOMIC DNA]</scope>
    <source>
        <strain evidence="1">ISS417</strain>
    </source>
</reference>
<keyword evidence="2" id="KW-1185">Reference proteome</keyword>
<dbReference type="AlphaFoldDB" id="A0A0V0TJ31"/>
<evidence type="ECO:0000313" key="2">
    <source>
        <dbReference type="Proteomes" id="UP000055048"/>
    </source>
</evidence>
<dbReference type="Proteomes" id="UP000055048">
    <property type="component" value="Unassembled WGS sequence"/>
</dbReference>
<accession>A0A0V0TJ31</accession>
<proteinExistence type="predicted"/>
<organism evidence="1 2">
    <name type="scientific">Trichinella murrelli</name>
    <dbReference type="NCBI Taxonomy" id="144512"/>
    <lineage>
        <taxon>Eukaryota</taxon>
        <taxon>Metazoa</taxon>
        <taxon>Ecdysozoa</taxon>
        <taxon>Nematoda</taxon>
        <taxon>Enoplea</taxon>
        <taxon>Dorylaimia</taxon>
        <taxon>Trichinellida</taxon>
        <taxon>Trichinellidae</taxon>
        <taxon>Trichinella</taxon>
    </lineage>
</organism>
<evidence type="ECO:0000313" key="1">
    <source>
        <dbReference type="EMBL" id="KRX39036.1"/>
    </source>
</evidence>
<sequence length="92" mass="10784">MYAEKFSFGIYANNYEIGLENRGWSTVVRMYVCGVVVVLLEKLAATHRRRFLLAVANKKYTYCPLFDCYYAIRKARTRKKEKPEGQYQPGTE</sequence>
<comment type="caution">
    <text evidence="1">The sequence shown here is derived from an EMBL/GenBank/DDBJ whole genome shotgun (WGS) entry which is preliminary data.</text>
</comment>
<name>A0A0V0TJ31_9BILA</name>
<gene>
    <name evidence="1" type="ORF">T05_4571</name>
</gene>
<protein>
    <submittedName>
        <fullName evidence="1">Uncharacterized protein</fullName>
    </submittedName>
</protein>
<dbReference type="EMBL" id="JYDJ01000246">
    <property type="protein sequence ID" value="KRX39036.1"/>
    <property type="molecule type" value="Genomic_DNA"/>
</dbReference>